<dbReference type="PANTHER" id="PTHR11076:SF33">
    <property type="entry name" value="DNA POLYMERASE KAPPA"/>
    <property type="match status" value="1"/>
</dbReference>
<comment type="similarity">
    <text evidence="1 3">Belongs to the DNA polymerase type-Y family.</text>
</comment>
<dbReference type="EC" id="2.7.7.7" evidence="3"/>
<dbReference type="SUPFAM" id="SSF100879">
    <property type="entry name" value="Lesion bypass DNA polymerase (Y-family), little finger domain"/>
    <property type="match status" value="1"/>
</dbReference>
<keyword evidence="3" id="KW-0963">Cytoplasm</keyword>
<dbReference type="GO" id="GO:0003684">
    <property type="term" value="F:damaged DNA binding"/>
    <property type="evidence" value="ECO:0007669"/>
    <property type="project" value="InterPro"/>
</dbReference>
<name>A0A9D1LPI0_9FIRM</name>
<dbReference type="Gene3D" id="3.30.70.270">
    <property type="match status" value="1"/>
</dbReference>
<feature type="binding site" evidence="3">
    <location>
        <position position="4"/>
    </location>
    <ligand>
        <name>Mg(2+)</name>
        <dbReference type="ChEBI" id="CHEBI:18420"/>
    </ligand>
</feature>
<feature type="active site" evidence="3">
    <location>
        <position position="99"/>
    </location>
</feature>
<dbReference type="InterPro" id="IPR022880">
    <property type="entry name" value="DNApol_IV"/>
</dbReference>
<dbReference type="Pfam" id="PF11799">
    <property type="entry name" value="IMS_C"/>
    <property type="match status" value="1"/>
</dbReference>
<sequence length="390" mass="43429">MHIDLNAFFASAEEIRDPSLKGKPILIGHEGRSGIVSTASYAARKAGCHSGQPMFQALRLCPGAKVIAPDFSYYKVLSVSFFSYLKEYSPIIEQASIDEAYVDMSKPLGKCADPIGYLRSMQFRLKKLTGLSCSIGIAPTKWLAKMGSDLHKPMGLTIIRRKDIQRLILPLPIEKFWGIGKKTCPELKAIGIKTIGDLRDRLVQEDQDAMRILGKFAFTALSWVSGRGDDKVQVEADDPKSIGNSTTLPIDCCGYDEVAKAVSDLCDEVSGRAKAQHKAGFTITLTVKDTAFRLHTRAATLKEPTDDAKAIKSKAEELYKRNFEAMDVRLVGVTLSKLVDPLKRTVQMTIFNYEYYEQADKTRMLINQMNRKMKKPLLMRGSEAKKDGED</sequence>
<feature type="site" description="Substrate discrimination" evidence="3">
    <location>
        <position position="9"/>
    </location>
</feature>
<dbReference type="Gene3D" id="1.10.150.20">
    <property type="entry name" value="5' to 3' exonuclease, C-terminal subdomain"/>
    <property type="match status" value="1"/>
</dbReference>
<keyword evidence="3" id="KW-0234">DNA repair</keyword>
<keyword evidence="3" id="KW-0227">DNA damage</keyword>
<evidence type="ECO:0000256" key="2">
    <source>
        <dbReference type="ARBA" id="ARBA00022457"/>
    </source>
</evidence>
<dbReference type="Proteomes" id="UP000824070">
    <property type="component" value="Unassembled WGS sequence"/>
</dbReference>
<feature type="domain" description="UmuC" evidence="4">
    <location>
        <begin position="1"/>
        <end position="180"/>
    </location>
</feature>
<dbReference type="Pfam" id="PF00817">
    <property type="entry name" value="IMS"/>
    <property type="match status" value="1"/>
</dbReference>
<dbReference type="GO" id="GO:0006281">
    <property type="term" value="P:DNA repair"/>
    <property type="evidence" value="ECO:0007669"/>
    <property type="project" value="UniProtKB-UniRule"/>
</dbReference>
<dbReference type="Pfam" id="PF11798">
    <property type="entry name" value="IMS_HHH"/>
    <property type="match status" value="1"/>
</dbReference>
<dbReference type="InterPro" id="IPR043128">
    <property type="entry name" value="Rev_trsase/Diguanyl_cyclase"/>
</dbReference>
<dbReference type="GO" id="GO:0003887">
    <property type="term" value="F:DNA-directed DNA polymerase activity"/>
    <property type="evidence" value="ECO:0007669"/>
    <property type="project" value="UniProtKB-UniRule"/>
</dbReference>
<dbReference type="HAMAP" id="MF_01113">
    <property type="entry name" value="DNApol_IV"/>
    <property type="match status" value="1"/>
</dbReference>
<dbReference type="InterPro" id="IPR024728">
    <property type="entry name" value="PolY_HhH_motif"/>
</dbReference>
<accession>A0A9D1LPI0</accession>
<comment type="catalytic activity">
    <reaction evidence="3">
        <text>DNA(n) + a 2'-deoxyribonucleoside 5'-triphosphate = DNA(n+1) + diphosphate</text>
        <dbReference type="Rhea" id="RHEA:22508"/>
        <dbReference type="Rhea" id="RHEA-COMP:17339"/>
        <dbReference type="Rhea" id="RHEA-COMP:17340"/>
        <dbReference type="ChEBI" id="CHEBI:33019"/>
        <dbReference type="ChEBI" id="CHEBI:61560"/>
        <dbReference type="ChEBI" id="CHEBI:173112"/>
        <dbReference type="EC" id="2.7.7.7"/>
    </reaction>
</comment>
<dbReference type="GO" id="GO:0006261">
    <property type="term" value="P:DNA-templated DNA replication"/>
    <property type="evidence" value="ECO:0007669"/>
    <property type="project" value="UniProtKB-UniRule"/>
</dbReference>
<dbReference type="CDD" id="cd03586">
    <property type="entry name" value="PolY_Pol_IV_kappa"/>
    <property type="match status" value="1"/>
</dbReference>
<feature type="binding site" evidence="3">
    <location>
        <position position="98"/>
    </location>
    <ligand>
        <name>Mg(2+)</name>
        <dbReference type="ChEBI" id="CHEBI:18420"/>
    </ligand>
</feature>
<keyword evidence="3" id="KW-0238">DNA-binding</keyword>
<dbReference type="SUPFAM" id="SSF56672">
    <property type="entry name" value="DNA/RNA polymerases"/>
    <property type="match status" value="1"/>
</dbReference>
<gene>
    <name evidence="3" type="primary">dinB</name>
    <name evidence="5" type="ORF">IAC52_04870</name>
</gene>
<protein>
    <recommendedName>
        <fullName evidence="3">DNA polymerase IV</fullName>
        <shortName evidence="3">Pol IV</shortName>
        <ecNumber evidence="3">2.7.7.7</ecNumber>
    </recommendedName>
</protein>
<dbReference type="AlphaFoldDB" id="A0A9D1LPI0"/>
<organism evidence="5 6">
    <name type="scientific">Candidatus Alloenteromonas pullicola</name>
    <dbReference type="NCBI Taxonomy" id="2840784"/>
    <lineage>
        <taxon>Bacteria</taxon>
        <taxon>Bacillati</taxon>
        <taxon>Bacillota</taxon>
        <taxon>Bacillota incertae sedis</taxon>
        <taxon>Candidatus Alloenteromonas</taxon>
    </lineage>
</organism>
<keyword evidence="3" id="KW-0239">DNA-directed DNA polymerase</keyword>
<dbReference type="GO" id="GO:0000287">
    <property type="term" value="F:magnesium ion binding"/>
    <property type="evidence" value="ECO:0007669"/>
    <property type="project" value="UniProtKB-UniRule"/>
</dbReference>
<comment type="subunit">
    <text evidence="3">Monomer.</text>
</comment>
<dbReference type="InterPro" id="IPR050116">
    <property type="entry name" value="DNA_polymerase-Y"/>
</dbReference>
<dbReference type="PROSITE" id="PS50173">
    <property type="entry name" value="UMUC"/>
    <property type="match status" value="1"/>
</dbReference>
<comment type="cofactor">
    <cofactor evidence="3">
        <name>Mg(2+)</name>
        <dbReference type="ChEBI" id="CHEBI:18420"/>
    </cofactor>
    <text evidence="3">Binds 2 magnesium ions per subunit.</text>
</comment>
<dbReference type="GO" id="GO:0042276">
    <property type="term" value="P:error-prone translesion synthesis"/>
    <property type="evidence" value="ECO:0007669"/>
    <property type="project" value="TreeGrafter"/>
</dbReference>
<dbReference type="Gene3D" id="3.30.1490.100">
    <property type="entry name" value="DNA polymerase, Y-family, little finger domain"/>
    <property type="match status" value="1"/>
</dbReference>
<evidence type="ECO:0000313" key="5">
    <source>
        <dbReference type="EMBL" id="HIU45611.1"/>
    </source>
</evidence>
<keyword evidence="3" id="KW-0548">Nucleotidyltransferase</keyword>
<keyword evidence="3" id="KW-0460">Magnesium</keyword>
<dbReference type="Gene3D" id="3.40.1170.60">
    <property type="match status" value="1"/>
</dbReference>
<comment type="function">
    <text evidence="3">Poorly processive, error-prone DNA polymerase involved in untargeted mutagenesis. Copies undamaged DNA at stalled replication forks, which arise in vivo from mismatched or misaligned primer ends. These misaligned primers can be extended by PolIV. Exhibits no 3'-5' exonuclease (proofreading) activity. May be involved in translesional synthesis, in conjunction with the beta clamp from PolIII.</text>
</comment>
<dbReference type="InterPro" id="IPR017961">
    <property type="entry name" value="DNA_pol_Y-fam_little_finger"/>
</dbReference>
<evidence type="ECO:0000256" key="1">
    <source>
        <dbReference type="ARBA" id="ARBA00010945"/>
    </source>
</evidence>
<dbReference type="InterPro" id="IPR001126">
    <property type="entry name" value="UmuC"/>
</dbReference>
<dbReference type="PANTHER" id="PTHR11076">
    <property type="entry name" value="DNA REPAIR POLYMERASE UMUC / TRANSFERASE FAMILY MEMBER"/>
    <property type="match status" value="1"/>
</dbReference>
<evidence type="ECO:0000313" key="6">
    <source>
        <dbReference type="Proteomes" id="UP000824070"/>
    </source>
</evidence>
<dbReference type="GO" id="GO:0009432">
    <property type="term" value="P:SOS response"/>
    <property type="evidence" value="ECO:0007669"/>
    <property type="project" value="TreeGrafter"/>
</dbReference>
<comment type="subcellular location">
    <subcellularLocation>
        <location evidence="3">Cytoplasm</location>
    </subcellularLocation>
</comment>
<keyword evidence="3" id="KW-0808">Transferase</keyword>
<keyword evidence="2 3" id="KW-0515">Mutator protein</keyword>
<keyword evidence="3" id="KW-0235">DNA replication</keyword>
<dbReference type="InterPro" id="IPR036775">
    <property type="entry name" value="DNA_pol_Y-fam_lit_finger_sf"/>
</dbReference>
<proteinExistence type="inferred from homology"/>
<evidence type="ECO:0000256" key="3">
    <source>
        <dbReference type="HAMAP-Rule" id="MF_01113"/>
    </source>
</evidence>
<dbReference type="GO" id="GO:0005829">
    <property type="term" value="C:cytosol"/>
    <property type="evidence" value="ECO:0007669"/>
    <property type="project" value="TreeGrafter"/>
</dbReference>
<reference evidence="5" key="2">
    <citation type="journal article" date="2021" name="PeerJ">
        <title>Extensive microbial diversity within the chicken gut microbiome revealed by metagenomics and culture.</title>
        <authorList>
            <person name="Gilroy R."/>
            <person name="Ravi A."/>
            <person name="Getino M."/>
            <person name="Pursley I."/>
            <person name="Horton D.L."/>
            <person name="Alikhan N.F."/>
            <person name="Baker D."/>
            <person name="Gharbi K."/>
            <person name="Hall N."/>
            <person name="Watson M."/>
            <person name="Adriaenssens E.M."/>
            <person name="Foster-Nyarko E."/>
            <person name="Jarju S."/>
            <person name="Secka A."/>
            <person name="Antonio M."/>
            <person name="Oren A."/>
            <person name="Chaudhuri R.R."/>
            <person name="La Ragione R."/>
            <person name="Hildebrand F."/>
            <person name="Pallen M.J."/>
        </authorList>
    </citation>
    <scope>NUCLEOTIDE SEQUENCE</scope>
    <source>
        <strain evidence="5">ChiGjej1B1-22543</strain>
    </source>
</reference>
<dbReference type="InterPro" id="IPR043502">
    <property type="entry name" value="DNA/RNA_pol_sf"/>
</dbReference>
<comment type="caution">
    <text evidence="5">The sequence shown here is derived from an EMBL/GenBank/DDBJ whole genome shotgun (WGS) entry which is preliminary data.</text>
</comment>
<dbReference type="EMBL" id="DVMV01000040">
    <property type="protein sequence ID" value="HIU45611.1"/>
    <property type="molecule type" value="Genomic_DNA"/>
</dbReference>
<keyword evidence="3" id="KW-0479">Metal-binding</keyword>
<evidence type="ECO:0000259" key="4">
    <source>
        <dbReference type="PROSITE" id="PS50173"/>
    </source>
</evidence>
<reference evidence="5" key="1">
    <citation type="submission" date="2020-10" db="EMBL/GenBank/DDBJ databases">
        <authorList>
            <person name="Gilroy R."/>
        </authorList>
    </citation>
    <scope>NUCLEOTIDE SEQUENCE</scope>
    <source>
        <strain evidence="5">ChiGjej1B1-22543</strain>
    </source>
</reference>